<name>A0A2T0RAX9_9ACTN</name>
<dbReference type="PANTHER" id="PTHR43884:SF12">
    <property type="entry name" value="ISOVALERYL-COA DEHYDROGENASE, MITOCHONDRIAL-RELATED"/>
    <property type="match status" value="1"/>
</dbReference>
<organism evidence="5 6">
    <name type="scientific">Kineococcus rhizosphaerae</name>
    <dbReference type="NCBI Taxonomy" id="559628"/>
    <lineage>
        <taxon>Bacteria</taxon>
        <taxon>Bacillati</taxon>
        <taxon>Actinomycetota</taxon>
        <taxon>Actinomycetes</taxon>
        <taxon>Kineosporiales</taxon>
        <taxon>Kineosporiaceae</taxon>
        <taxon>Kineococcus</taxon>
    </lineage>
</organism>
<feature type="domain" description="Acyl-CoA dehydrogenase C-terminal" evidence="4">
    <location>
        <begin position="258"/>
        <end position="393"/>
    </location>
</feature>
<dbReference type="Pfam" id="PF02771">
    <property type="entry name" value="Acyl-CoA_dh_N"/>
    <property type="match status" value="1"/>
</dbReference>
<dbReference type="SUPFAM" id="SSF47203">
    <property type="entry name" value="Acyl-CoA dehydrogenase C-terminal domain-like"/>
    <property type="match status" value="1"/>
</dbReference>
<evidence type="ECO:0000259" key="3">
    <source>
        <dbReference type="Pfam" id="PF02771"/>
    </source>
</evidence>
<dbReference type="Gene3D" id="2.40.110.10">
    <property type="entry name" value="Butyryl-CoA Dehydrogenase, subunit A, domain 2"/>
    <property type="match status" value="1"/>
</dbReference>
<evidence type="ECO:0000313" key="6">
    <source>
        <dbReference type="Proteomes" id="UP000238083"/>
    </source>
</evidence>
<protein>
    <submittedName>
        <fullName evidence="5">3-hydroxy-9,10-secoandrosta-1,3,5(10)-triene-9, 17-dione monooxygenase</fullName>
    </submittedName>
</protein>
<dbReference type="SUPFAM" id="SSF56645">
    <property type="entry name" value="Acyl-CoA dehydrogenase NM domain-like"/>
    <property type="match status" value="1"/>
</dbReference>
<evidence type="ECO:0000313" key="5">
    <source>
        <dbReference type="EMBL" id="PRY18313.1"/>
    </source>
</evidence>
<keyword evidence="6" id="KW-1185">Reference proteome</keyword>
<dbReference type="GO" id="GO:0004497">
    <property type="term" value="F:monooxygenase activity"/>
    <property type="evidence" value="ECO:0007669"/>
    <property type="project" value="UniProtKB-KW"/>
</dbReference>
<dbReference type="Proteomes" id="UP000238083">
    <property type="component" value="Unassembled WGS sequence"/>
</dbReference>
<keyword evidence="1" id="KW-0560">Oxidoreductase</keyword>
<dbReference type="InterPro" id="IPR009100">
    <property type="entry name" value="AcylCoA_DH/oxidase_NM_dom_sf"/>
</dbReference>
<dbReference type="InterPro" id="IPR037069">
    <property type="entry name" value="AcylCoA_DH/ox_N_sf"/>
</dbReference>
<dbReference type="Gene3D" id="1.20.140.10">
    <property type="entry name" value="Butyryl-CoA Dehydrogenase, subunit A, domain 3"/>
    <property type="match status" value="1"/>
</dbReference>
<dbReference type="AlphaFoldDB" id="A0A2T0RAX9"/>
<dbReference type="InterPro" id="IPR036250">
    <property type="entry name" value="AcylCo_DH-like_C"/>
</dbReference>
<feature type="domain" description="Acyl-CoA dehydrogenase/oxidase N-terminal" evidence="3">
    <location>
        <begin position="40"/>
        <end position="125"/>
    </location>
</feature>
<evidence type="ECO:0000259" key="4">
    <source>
        <dbReference type="Pfam" id="PF08028"/>
    </source>
</evidence>
<dbReference type="InterPro" id="IPR013786">
    <property type="entry name" value="AcylCoA_DH/ox_N"/>
</dbReference>
<accession>A0A2T0RAX9</accession>
<keyword evidence="5" id="KW-0503">Monooxygenase</keyword>
<proteinExistence type="predicted"/>
<dbReference type="PIRSF" id="PIRSF016578">
    <property type="entry name" value="HsaA"/>
    <property type="match status" value="1"/>
</dbReference>
<dbReference type="PANTHER" id="PTHR43884">
    <property type="entry name" value="ACYL-COA DEHYDROGENASE"/>
    <property type="match status" value="1"/>
</dbReference>
<comment type="caution">
    <text evidence="5">The sequence shown here is derived from an EMBL/GenBank/DDBJ whole genome shotgun (WGS) entry which is preliminary data.</text>
</comment>
<gene>
    <name evidence="5" type="ORF">CLV37_101558</name>
</gene>
<dbReference type="GO" id="GO:0003995">
    <property type="term" value="F:acyl-CoA dehydrogenase activity"/>
    <property type="evidence" value="ECO:0007669"/>
    <property type="project" value="TreeGrafter"/>
</dbReference>
<sequence length="414" mass="44549">MISSTLSPDAVASSAPLTPPEPALTPEELVRRADALRPVLRERQAETEASGNVSADTNQLLVDAGFYRAVQPRAFGGYEFDLPTFARVMTSVARGCPETAWVLSIVSGHVYQLATFPLEGQRAAYGRSGDFRAPEVAAPQGKGRRVDGGYLVSGAWDYASGSTFATHVLLTFVLEDPRSGEPATRMGVFGREDFEVVQNWDVIGMQGTGSNRVVLADVFVPEHLTKPYPPIGLEVPSEVYARSTLFHGPARPFIVMESAAVIVGAAEGALDLYEETFHSRKASGPAGGARADLAEYQLNFGRCRALVDTARAALLQTAVDFTAAAQRTQETGEPCPDDDVRRMVLVLLQSIHLAHEAVDIVFRTAGSSASRKDSMIGRYWRNVGVLRGHLAHQSDSAAVNYGRTHFGHPPVGIA</sequence>
<dbReference type="InterPro" id="IPR013107">
    <property type="entry name" value="Acyl-CoA_DH_C"/>
</dbReference>
<dbReference type="EMBL" id="PVZF01000001">
    <property type="protein sequence ID" value="PRY18313.1"/>
    <property type="molecule type" value="Genomic_DNA"/>
</dbReference>
<reference evidence="5 6" key="1">
    <citation type="submission" date="2018-03" db="EMBL/GenBank/DDBJ databases">
        <title>Genomic Encyclopedia of Archaeal and Bacterial Type Strains, Phase II (KMG-II): from individual species to whole genera.</title>
        <authorList>
            <person name="Goeker M."/>
        </authorList>
    </citation>
    <scope>NUCLEOTIDE SEQUENCE [LARGE SCALE GENOMIC DNA]</scope>
    <source>
        <strain evidence="5 6">DSM 19711</strain>
    </source>
</reference>
<dbReference type="GO" id="GO:0050660">
    <property type="term" value="F:flavin adenine dinucleotide binding"/>
    <property type="evidence" value="ECO:0007669"/>
    <property type="project" value="InterPro"/>
</dbReference>
<evidence type="ECO:0000256" key="2">
    <source>
        <dbReference type="SAM" id="MobiDB-lite"/>
    </source>
</evidence>
<evidence type="ECO:0000256" key="1">
    <source>
        <dbReference type="ARBA" id="ARBA00023002"/>
    </source>
</evidence>
<feature type="region of interest" description="Disordered" evidence="2">
    <location>
        <begin position="1"/>
        <end position="26"/>
    </location>
</feature>
<dbReference type="InterPro" id="IPR046373">
    <property type="entry name" value="Acyl-CoA_Oxase/DH_mid-dom_sf"/>
</dbReference>
<dbReference type="Pfam" id="PF08028">
    <property type="entry name" value="Acyl-CoA_dh_2"/>
    <property type="match status" value="1"/>
</dbReference>
<dbReference type="Gene3D" id="1.10.540.10">
    <property type="entry name" value="Acyl-CoA dehydrogenase/oxidase, N-terminal domain"/>
    <property type="match status" value="1"/>
</dbReference>